<protein>
    <submittedName>
        <fullName evidence="1">Uncharacterized protein</fullName>
    </submittedName>
</protein>
<proteinExistence type="predicted"/>
<sequence>MSQIASDLIELKRLADGGAGALTEHLLREVAADIIAEGVADERGGC</sequence>
<dbReference type="RefSeq" id="WP_167403566.1">
    <property type="nucleotide sequence ID" value="NZ_CADIJZ010000027.1"/>
</dbReference>
<reference evidence="1 2" key="1">
    <citation type="submission" date="2020-04" db="EMBL/GenBank/DDBJ databases">
        <authorList>
            <person name="De Canck E."/>
        </authorList>
    </citation>
    <scope>NUCLEOTIDE SEQUENCE [LARGE SCALE GENOMIC DNA]</scope>
    <source>
        <strain evidence="1 2">LMG 27174</strain>
    </source>
</reference>
<gene>
    <name evidence="1" type="ORF">LMG27174_05759</name>
</gene>
<dbReference type="EMBL" id="CADIJZ010000027">
    <property type="protein sequence ID" value="CAB3730587.1"/>
    <property type="molecule type" value="Genomic_DNA"/>
</dbReference>
<organism evidence="1 2">
    <name type="scientific">Paraburkholderia rhynchosiae</name>
    <dbReference type="NCBI Taxonomy" id="487049"/>
    <lineage>
        <taxon>Bacteria</taxon>
        <taxon>Pseudomonadati</taxon>
        <taxon>Pseudomonadota</taxon>
        <taxon>Betaproteobacteria</taxon>
        <taxon>Burkholderiales</taxon>
        <taxon>Burkholderiaceae</taxon>
        <taxon>Paraburkholderia</taxon>
    </lineage>
</organism>
<dbReference type="AlphaFoldDB" id="A0A6J5C8P1"/>
<name>A0A6J5C8P1_9BURK</name>
<accession>A0A6J5C8P1</accession>
<evidence type="ECO:0000313" key="2">
    <source>
        <dbReference type="Proteomes" id="UP000494205"/>
    </source>
</evidence>
<evidence type="ECO:0000313" key="1">
    <source>
        <dbReference type="EMBL" id="CAB3730587.1"/>
    </source>
</evidence>
<dbReference type="Proteomes" id="UP000494205">
    <property type="component" value="Unassembled WGS sequence"/>
</dbReference>